<evidence type="ECO:0000313" key="1">
    <source>
        <dbReference type="EMBL" id="VDO09770.1"/>
    </source>
</evidence>
<sequence>MKDYKVIERVTNETEKALLLRRLILSCNKDLLLGCSASIELGRNGDVLKVFKFDDHHNHDVMENTCFPSFIKASQESFGRCQNGYVRKVFSYPSVGRKVIYDQCAQKFCTSYYSLLQKGSNLRIIRGDPSHVHGAESPIGEQHEEIKPRNVEFNYYIFFEKALDVIGNGLMAKDEQEIEMAATEFIVLLYKFADYF</sequence>
<keyword evidence="2" id="KW-1185">Reference proteome</keyword>
<dbReference type="OrthoDB" id="10441962at2759"/>
<dbReference type="WBParaSite" id="HNAJ_0001119201-mRNA-1">
    <property type="protein sequence ID" value="HNAJ_0001119201-mRNA-1"/>
    <property type="gene ID" value="HNAJ_0001119201"/>
</dbReference>
<accession>A0A0R3TTY2</accession>
<protein>
    <submittedName>
        <fullName evidence="3">Protein FAR1-RELATED SEQUENCE</fullName>
    </submittedName>
</protein>
<proteinExistence type="predicted"/>
<evidence type="ECO:0000313" key="2">
    <source>
        <dbReference type="Proteomes" id="UP000278807"/>
    </source>
</evidence>
<evidence type="ECO:0000313" key="3">
    <source>
        <dbReference type="WBParaSite" id="HNAJ_0001119201-mRNA-1"/>
    </source>
</evidence>
<dbReference type="EMBL" id="UZAE01013420">
    <property type="protein sequence ID" value="VDO09770.1"/>
    <property type="molecule type" value="Genomic_DNA"/>
</dbReference>
<gene>
    <name evidence="1" type="ORF">HNAJ_LOCUS11182</name>
</gene>
<dbReference type="AlphaFoldDB" id="A0A0R3TTY2"/>
<organism evidence="3">
    <name type="scientific">Rodentolepis nana</name>
    <name type="common">Dwarf tapeworm</name>
    <name type="synonym">Hymenolepis nana</name>
    <dbReference type="NCBI Taxonomy" id="102285"/>
    <lineage>
        <taxon>Eukaryota</taxon>
        <taxon>Metazoa</taxon>
        <taxon>Spiralia</taxon>
        <taxon>Lophotrochozoa</taxon>
        <taxon>Platyhelminthes</taxon>
        <taxon>Cestoda</taxon>
        <taxon>Eucestoda</taxon>
        <taxon>Cyclophyllidea</taxon>
        <taxon>Hymenolepididae</taxon>
        <taxon>Rodentolepis</taxon>
    </lineage>
</organism>
<name>A0A0R3TTY2_RODNA</name>
<dbReference type="Proteomes" id="UP000278807">
    <property type="component" value="Unassembled WGS sequence"/>
</dbReference>
<reference evidence="3" key="1">
    <citation type="submission" date="2017-02" db="UniProtKB">
        <authorList>
            <consortium name="WormBaseParasite"/>
        </authorList>
    </citation>
    <scope>IDENTIFICATION</scope>
</reference>
<reference evidence="1 2" key="2">
    <citation type="submission" date="2018-11" db="EMBL/GenBank/DDBJ databases">
        <authorList>
            <consortium name="Pathogen Informatics"/>
        </authorList>
    </citation>
    <scope>NUCLEOTIDE SEQUENCE [LARGE SCALE GENOMIC DNA]</scope>
</reference>